<keyword evidence="1" id="KW-0812">Transmembrane</keyword>
<proteinExistence type="predicted"/>
<dbReference type="EMBL" id="PGFG01000001">
    <property type="protein sequence ID" value="PJJ75061.1"/>
    <property type="molecule type" value="Genomic_DNA"/>
</dbReference>
<evidence type="ECO:0000313" key="2">
    <source>
        <dbReference type="EMBL" id="PJJ75061.1"/>
    </source>
</evidence>
<evidence type="ECO:0000313" key="3">
    <source>
        <dbReference type="Proteomes" id="UP000230000"/>
    </source>
</evidence>
<gene>
    <name evidence="2" type="ORF">BXY57_0629</name>
</gene>
<name>A0A2M9CT68_9BACT</name>
<evidence type="ECO:0000256" key="1">
    <source>
        <dbReference type="SAM" id="Phobius"/>
    </source>
</evidence>
<organism evidence="2 3">
    <name type="scientific">Thermoflavifilum aggregans</name>
    <dbReference type="NCBI Taxonomy" id="454188"/>
    <lineage>
        <taxon>Bacteria</taxon>
        <taxon>Pseudomonadati</taxon>
        <taxon>Bacteroidota</taxon>
        <taxon>Chitinophagia</taxon>
        <taxon>Chitinophagales</taxon>
        <taxon>Chitinophagaceae</taxon>
        <taxon>Thermoflavifilum</taxon>
    </lineage>
</organism>
<dbReference type="AlphaFoldDB" id="A0A2M9CT68"/>
<keyword evidence="1" id="KW-0472">Membrane</keyword>
<keyword evidence="3" id="KW-1185">Reference proteome</keyword>
<feature type="transmembrane region" description="Helical" evidence="1">
    <location>
        <begin position="12"/>
        <end position="32"/>
    </location>
</feature>
<comment type="caution">
    <text evidence="2">The sequence shown here is derived from an EMBL/GenBank/DDBJ whole genome shotgun (WGS) entry which is preliminary data.</text>
</comment>
<dbReference type="RefSeq" id="WP_100313720.1">
    <property type="nucleotide sequence ID" value="NZ_PGFG01000001.1"/>
</dbReference>
<keyword evidence="1" id="KW-1133">Transmembrane helix</keyword>
<dbReference type="OrthoDB" id="9794557at2"/>
<protein>
    <submittedName>
        <fullName evidence="2">Uncharacterized protein</fullName>
    </submittedName>
</protein>
<dbReference type="Proteomes" id="UP000230000">
    <property type="component" value="Unassembled WGS sequence"/>
</dbReference>
<sequence>MCRNSLYFSDMARFSFVTIFILLLLLATLIYFRYVTPYQISIQHGILRSVVQRGYVFKTYEGYLQLPGKSDTTGQLLHFSIIRKTLADSLFSDIGKDVTLKMLTYKGKLPWRGESAVIADELLYVTRSDSTDVY</sequence>
<reference evidence="2 3" key="1">
    <citation type="submission" date="2017-11" db="EMBL/GenBank/DDBJ databases">
        <title>Genomic Encyclopedia of Archaeal and Bacterial Type Strains, Phase II (KMG-II): From Individual Species to Whole Genera.</title>
        <authorList>
            <person name="Goeker M."/>
        </authorList>
    </citation>
    <scope>NUCLEOTIDE SEQUENCE [LARGE SCALE GENOMIC DNA]</scope>
    <source>
        <strain evidence="2 3">DSM 27268</strain>
    </source>
</reference>
<accession>A0A2M9CT68</accession>